<comment type="similarity">
    <text evidence="1">Belongs to the GerPA/GerPF family.</text>
</comment>
<gene>
    <name evidence="2" type="ORF">N7Z68_09320</name>
</gene>
<dbReference type="RefSeq" id="WP_275118206.1">
    <property type="nucleotide sequence ID" value="NZ_JAOTPO010000005.1"/>
</dbReference>
<organism evidence="2 3">
    <name type="scientific">Alkalihalobacterium chitinilyticum</name>
    <dbReference type="NCBI Taxonomy" id="2980103"/>
    <lineage>
        <taxon>Bacteria</taxon>
        <taxon>Bacillati</taxon>
        <taxon>Bacillota</taxon>
        <taxon>Bacilli</taxon>
        <taxon>Bacillales</taxon>
        <taxon>Bacillaceae</taxon>
        <taxon>Alkalihalobacterium</taxon>
    </lineage>
</organism>
<dbReference type="PANTHER" id="PTHR37808:SF1">
    <property type="entry name" value="SPORE GERMINATION PROTEIN-LIKE PROTEIN YDZR"/>
    <property type="match status" value="1"/>
</dbReference>
<reference evidence="2" key="1">
    <citation type="submission" date="2024-05" db="EMBL/GenBank/DDBJ databases">
        <title>Alkalihalobacillus sp. strain MEB203 novel alkaliphilic bacterium from Lonar Lake, India.</title>
        <authorList>
            <person name="Joshi A."/>
            <person name="Thite S."/>
            <person name="Mengade P."/>
        </authorList>
    </citation>
    <scope>NUCLEOTIDE SEQUENCE</scope>
    <source>
        <strain evidence="2">MEB 203</strain>
    </source>
</reference>
<dbReference type="Pfam" id="PF10676">
    <property type="entry name" value="gerPA"/>
    <property type="match status" value="1"/>
</dbReference>
<dbReference type="EMBL" id="JAOTPO010000005">
    <property type="protein sequence ID" value="MDE5413587.1"/>
    <property type="molecule type" value="Genomic_DNA"/>
</dbReference>
<accession>A0ABT5VDQ4</accession>
<keyword evidence="3" id="KW-1185">Reference proteome</keyword>
<evidence type="ECO:0000313" key="2">
    <source>
        <dbReference type="EMBL" id="MDE5413587.1"/>
    </source>
</evidence>
<protein>
    <submittedName>
        <fullName evidence="2">Spore germination protein</fullName>
    </submittedName>
</protein>
<dbReference type="InterPro" id="IPR019618">
    <property type="entry name" value="Spore_germination_GerPA"/>
</dbReference>
<dbReference type="PANTHER" id="PTHR37808">
    <property type="entry name" value="SPORE GERMINATION PROTEIN-LIKE PROTEIN YDZR-RELATED"/>
    <property type="match status" value="1"/>
</dbReference>
<comment type="caution">
    <text evidence="2">The sequence shown here is derived from an EMBL/GenBank/DDBJ whole genome shotgun (WGS) entry which is preliminary data.</text>
</comment>
<dbReference type="Proteomes" id="UP001148125">
    <property type="component" value="Unassembled WGS sequence"/>
</dbReference>
<proteinExistence type="inferred from homology"/>
<name>A0ABT5VDQ4_9BACI</name>
<evidence type="ECO:0000313" key="3">
    <source>
        <dbReference type="Proteomes" id="UP001148125"/>
    </source>
</evidence>
<evidence type="ECO:0000256" key="1">
    <source>
        <dbReference type="ARBA" id="ARBA00008103"/>
    </source>
</evidence>
<sequence>MPAIVFGPFKINANDGNISFGDVLNMSPKSASKSVIGSGSAHTGDFMMTWNGINMNNAFDPDAVDQNVSGNQ</sequence>